<gene>
    <name evidence="1" type="ORF">BINO364_LOCUS16447</name>
</gene>
<organism evidence="1 2">
    <name type="scientific">Brenthis ino</name>
    <name type="common">lesser marbled fritillary</name>
    <dbReference type="NCBI Taxonomy" id="405034"/>
    <lineage>
        <taxon>Eukaryota</taxon>
        <taxon>Metazoa</taxon>
        <taxon>Ecdysozoa</taxon>
        <taxon>Arthropoda</taxon>
        <taxon>Hexapoda</taxon>
        <taxon>Insecta</taxon>
        <taxon>Pterygota</taxon>
        <taxon>Neoptera</taxon>
        <taxon>Endopterygota</taxon>
        <taxon>Lepidoptera</taxon>
        <taxon>Glossata</taxon>
        <taxon>Ditrysia</taxon>
        <taxon>Papilionoidea</taxon>
        <taxon>Nymphalidae</taxon>
        <taxon>Heliconiinae</taxon>
        <taxon>Argynnini</taxon>
        <taxon>Brenthis</taxon>
    </lineage>
</organism>
<evidence type="ECO:0000313" key="1">
    <source>
        <dbReference type="EMBL" id="CAH0731638.1"/>
    </source>
</evidence>
<dbReference type="EMBL" id="OV170229">
    <property type="protein sequence ID" value="CAH0731638.1"/>
    <property type="molecule type" value="Genomic_DNA"/>
</dbReference>
<dbReference type="OrthoDB" id="7508695at2759"/>
<feature type="non-terminal residue" evidence="1">
    <location>
        <position position="90"/>
    </location>
</feature>
<keyword evidence="2" id="KW-1185">Reference proteome</keyword>
<dbReference type="AlphaFoldDB" id="A0A8J9VVK3"/>
<accession>A0A8J9VVK3</accession>
<sequence>MSSRPISTTAANLIEASQLRRRYYSAQVYAQTQVHSLLRPLSYPVDNYYVRPFDTTGARSGAGPTALPALRGKGKNNFQLPNSGLLLRLS</sequence>
<proteinExistence type="predicted"/>
<dbReference type="Proteomes" id="UP000838878">
    <property type="component" value="Chromosome 9"/>
</dbReference>
<name>A0A8J9VVK3_9NEOP</name>
<protein>
    <submittedName>
        <fullName evidence="1">Uncharacterized protein</fullName>
    </submittedName>
</protein>
<evidence type="ECO:0000313" key="2">
    <source>
        <dbReference type="Proteomes" id="UP000838878"/>
    </source>
</evidence>
<reference evidence="1" key="1">
    <citation type="submission" date="2021-12" db="EMBL/GenBank/DDBJ databases">
        <authorList>
            <person name="Martin H S."/>
        </authorList>
    </citation>
    <scope>NUCLEOTIDE SEQUENCE</scope>
</reference>